<gene>
    <name evidence="1" type="ORF">BINO364_LOCUS7418</name>
</gene>
<proteinExistence type="predicted"/>
<accession>A0A8J9Y8H3</accession>
<dbReference type="EMBL" id="OV170222">
    <property type="protein sequence ID" value="CAH0721304.1"/>
    <property type="molecule type" value="Genomic_DNA"/>
</dbReference>
<evidence type="ECO:0000313" key="2">
    <source>
        <dbReference type="Proteomes" id="UP000838878"/>
    </source>
</evidence>
<name>A0A8J9Y8H3_9NEOP</name>
<keyword evidence="2" id="KW-1185">Reference proteome</keyword>
<sequence length="104" mass="11830">MYESPHKATTNAWLRQPLQTCLNARQAIGRVQPKQVCEMLPWLPSVSMHLATQPDLFTRRKVYKLPSIAAAWLPSADLKSNSKDNKVCEAQLNATIFRGRQFGY</sequence>
<protein>
    <submittedName>
        <fullName evidence="1">Uncharacterized protein</fullName>
    </submittedName>
</protein>
<organism evidence="1 2">
    <name type="scientific">Brenthis ino</name>
    <name type="common">lesser marbled fritillary</name>
    <dbReference type="NCBI Taxonomy" id="405034"/>
    <lineage>
        <taxon>Eukaryota</taxon>
        <taxon>Metazoa</taxon>
        <taxon>Ecdysozoa</taxon>
        <taxon>Arthropoda</taxon>
        <taxon>Hexapoda</taxon>
        <taxon>Insecta</taxon>
        <taxon>Pterygota</taxon>
        <taxon>Neoptera</taxon>
        <taxon>Endopterygota</taxon>
        <taxon>Lepidoptera</taxon>
        <taxon>Glossata</taxon>
        <taxon>Ditrysia</taxon>
        <taxon>Papilionoidea</taxon>
        <taxon>Nymphalidae</taxon>
        <taxon>Heliconiinae</taxon>
        <taxon>Argynnini</taxon>
        <taxon>Brenthis</taxon>
    </lineage>
</organism>
<evidence type="ECO:0000313" key="1">
    <source>
        <dbReference type="EMBL" id="CAH0721304.1"/>
    </source>
</evidence>
<feature type="non-terminal residue" evidence="1">
    <location>
        <position position="104"/>
    </location>
</feature>
<dbReference type="Proteomes" id="UP000838878">
    <property type="component" value="Chromosome 2"/>
</dbReference>
<reference evidence="1" key="1">
    <citation type="submission" date="2021-12" db="EMBL/GenBank/DDBJ databases">
        <authorList>
            <person name="Martin H S."/>
        </authorList>
    </citation>
    <scope>NUCLEOTIDE SEQUENCE</scope>
</reference>
<dbReference type="AlphaFoldDB" id="A0A8J9Y8H3"/>